<comment type="caution">
    <text evidence="1">The sequence shown here is derived from an EMBL/GenBank/DDBJ whole genome shotgun (WGS) entry which is preliminary data.</text>
</comment>
<organism evidence="1 2">
    <name type="scientific">Russula earlei</name>
    <dbReference type="NCBI Taxonomy" id="71964"/>
    <lineage>
        <taxon>Eukaryota</taxon>
        <taxon>Fungi</taxon>
        <taxon>Dikarya</taxon>
        <taxon>Basidiomycota</taxon>
        <taxon>Agaricomycotina</taxon>
        <taxon>Agaricomycetes</taxon>
        <taxon>Russulales</taxon>
        <taxon>Russulaceae</taxon>
        <taxon>Russula</taxon>
    </lineage>
</organism>
<reference evidence="1" key="1">
    <citation type="submission" date="2021-03" db="EMBL/GenBank/DDBJ databases">
        <title>Evolutionary priming and transition to the ectomycorrhizal habit in an iconic lineage of mushroom-forming fungi: is preadaptation a requirement?</title>
        <authorList>
            <consortium name="DOE Joint Genome Institute"/>
            <person name="Looney B.P."/>
            <person name="Miyauchi S."/>
            <person name="Morin E."/>
            <person name="Drula E."/>
            <person name="Courty P.E."/>
            <person name="Chicoki N."/>
            <person name="Fauchery L."/>
            <person name="Kohler A."/>
            <person name="Kuo A."/>
            <person name="LaButti K."/>
            <person name="Pangilinan J."/>
            <person name="Lipzen A."/>
            <person name="Riley R."/>
            <person name="Andreopoulos W."/>
            <person name="He G."/>
            <person name="Johnson J."/>
            <person name="Barry K.W."/>
            <person name="Grigoriev I.V."/>
            <person name="Nagy L."/>
            <person name="Hibbett D."/>
            <person name="Henrissat B."/>
            <person name="Matheny P.B."/>
            <person name="Labbe J."/>
            <person name="Martin A.F."/>
        </authorList>
    </citation>
    <scope>NUCLEOTIDE SEQUENCE</scope>
    <source>
        <strain evidence="1">BPL698</strain>
    </source>
</reference>
<dbReference type="Proteomes" id="UP001207468">
    <property type="component" value="Unassembled WGS sequence"/>
</dbReference>
<sequence length="562" mass="60658">MGCLLLGSIGIALEIARVISTDNGGFSVPPKNIFSFASTQFLTSFFPSLIFLPLALMVHAFDWAIRLWNPYLLLSRGQALADETLLTDYVADSRPVITYNALKFKHRFVLVSGFTSLAALLFQPLAGAIFSVRQLPRSSPSTAQSLRAIGLSPNINDLSSFAASAGFANAAVFDGIGDPSFVRGGWATAEFVFPTNAYLNGTVSINTTGIRTDVHCAIPNQLSVTPSNSNTTTISATSIDGCPVQVSINPNNAEQQYGVVNVPNCGSNSTDVTFQPVFFYFWQFNPNNSAAVFCEPQIELFDVTAFALLNNNSLTSVTPIDNYPTPNNVSGPPLNGIPYNGLIFNSSTDVNVQSRANAIRTGIPNTIFRQAVQAPGGLQSVFQDPNGFLNYTSQVYSQHLSLATKTNYFILTNKTVDAVLTQLVPRLYVEPLSAHLLATICMLVAAVVFVLHYMHFRRRGKISMAHPPGSIVSAVALTAHSGFGALLMPHDNQAAFSRALASLRFCLDQRTGAIVVDDSAIGYAGTMMMQTEPFRDERTTLIGKGGEGHQQGEDSVETPRER</sequence>
<keyword evidence="2" id="KW-1185">Reference proteome</keyword>
<gene>
    <name evidence="1" type="ORF">F5148DRAFT_451920</name>
</gene>
<accession>A0ACC0U0E4</accession>
<evidence type="ECO:0000313" key="1">
    <source>
        <dbReference type="EMBL" id="KAI9453926.1"/>
    </source>
</evidence>
<dbReference type="EMBL" id="JAGFNK010000288">
    <property type="protein sequence ID" value="KAI9453926.1"/>
    <property type="molecule type" value="Genomic_DNA"/>
</dbReference>
<name>A0ACC0U0E4_9AGAM</name>
<proteinExistence type="predicted"/>
<protein>
    <submittedName>
        <fullName evidence="1">Uncharacterized protein</fullName>
    </submittedName>
</protein>
<evidence type="ECO:0000313" key="2">
    <source>
        <dbReference type="Proteomes" id="UP001207468"/>
    </source>
</evidence>